<evidence type="ECO:0000313" key="2">
    <source>
        <dbReference type="Proteomes" id="UP001188597"/>
    </source>
</evidence>
<dbReference type="PANTHER" id="PTHR33593">
    <property type="entry name" value="DUF1442 FAMILY PROTEIN"/>
    <property type="match status" value="1"/>
</dbReference>
<dbReference type="EMBL" id="JAVXUP010000159">
    <property type="protein sequence ID" value="KAK3036036.1"/>
    <property type="molecule type" value="Genomic_DNA"/>
</dbReference>
<dbReference type="InterPro" id="IPR029063">
    <property type="entry name" value="SAM-dependent_MTases_sf"/>
</dbReference>
<reference evidence="1" key="1">
    <citation type="submission" date="2022-12" db="EMBL/GenBank/DDBJ databases">
        <title>Draft genome assemblies for two species of Escallonia (Escalloniales).</title>
        <authorList>
            <person name="Chanderbali A."/>
            <person name="Dervinis C."/>
            <person name="Anghel I."/>
            <person name="Soltis D."/>
            <person name="Soltis P."/>
            <person name="Zapata F."/>
        </authorList>
    </citation>
    <scope>NUCLEOTIDE SEQUENCE</scope>
    <source>
        <strain evidence="1">UCBG64.0493</strain>
        <tissue evidence="1">Leaf</tissue>
    </source>
</reference>
<evidence type="ECO:0000313" key="1">
    <source>
        <dbReference type="EMBL" id="KAK3036036.1"/>
    </source>
</evidence>
<gene>
    <name evidence="1" type="ORF">RJ639_030737</name>
</gene>
<accession>A0AA88WXD4</accession>
<dbReference type="Pfam" id="PF07279">
    <property type="entry name" value="DUF1442"/>
    <property type="match status" value="1"/>
</dbReference>
<keyword evidence="2" id="KW-1185">Reference proteome</keyword>
<name>A0AA88WXD4_9ASTE</name>
<sequence length="257" mass="28091">MAVRVVIGILEHASVPQYNVECQLINEKLKYISQEEEEEEEMKLVWSPETALQAYVDTVKSCKLAKQSGEAECISAMAGGWNTKLIVEAWLHDGTTTTSIGLAIAARHSGARHVCVVPDERSRLEYVNAMQTSGASVPEVLVGEAKKVMVGLVGVDFLVVDGRRKDFGRVVRVARLGESGAVLVCKNASFRNMAGFRWGKVLDNATHVVRSLMLPVGNGLDIAYVGKNCGVTDSPKSPKSWIRHIDQQSGEEHLFRG</sequence>
<protein>
    <submittedName>
        <fullName evidence="1">Uncharacterized protein</fullName>
    </submittedName>
</protein>
<dbReference type="Proteomes" id="UP001188597">
    <property type="component" value="Unassembled WGS sequence"/>
</dbReference>
<organism evidence="1 2">
    <name type="scientific">Escallonia herrerae</name>
    <dbReference type="NCBI Taxonomy" id="1293975"/>
    <lineage>
        <taxon>Eukaryota</taxon>
        <taxon>Viridiplantae</taxon>
        <taxon>Streptophyta</taxon>
        <taxon>Embryophyta</taxon>
        <taxon>Tracheophyta</taxon>
        <taxon>Spermatophyta</taxon>
        <taxon>Magnoliopsida</taxon>
        <taxon>eudicotyledons</taxon>
        <taxon>Gunneridae</taxon>
        <taxon>Pentapetalae</taxon>
        <taxon>asterids</taxon>
        <taxon>campanulids</taxon>
        <taxon>Escalloniales</taxon>
        <taxon>Escalloniaceae</taxon>
        <taxon>Escallonia</taxon>
    </lineage>
</organism>
<comment type="caution">
    <text evidence="1">The sequence shown here is derived from an EMBL/GenBank/DDBJ whole genome shotgun (WGS) entry which is preliminary data.</text>
</comment>
<dbReference type="PANTHER" id="PTHR33593:SF2">
    <property type="entry name" value="ANKYRIN REPEAT_KH DOMAIN PROTEIN (DUF1442)"/>
    <property type="match status" value="1"/>
</dbReference>
<dbReference type="InterPro" id="IPR009902">
    <property type="entry name" value="DUF1442"/>
</dbReference>
<proteinExistence type="predicted"/>
<dbReference type="AlphaFoldDB" id="A0AA88WXD4"/>
<dbReference type="Gene3D" id="3.40.50.150">
    <property type="entry name" value="Vaccinia Virus protein VP39"/>
    <property type="match status" value="1"/>
</dbReference>